<accession>A0ABY3BC62</accession>
<evidence type="ECO:0000313" key="1">
    <source>
        <dbReference type="EMBL" id="TQW14690.1"/>
    </source>
</evidence>
<reference evidence="1 2" key="1">
    <citation type="submission" date="2019-04" db="EMBL/GenBank/DDBJ databases">
        <title>Lactobacillus gasseri 7171 assembly.</title>
        <authorList>
            <person name="Joris B.R."/>
            <person name="Giguere D."/>
        </authorList>
    </citation>
    <scope>NUCLEOTIDE SEQUENCE [LARGE SCALE GENOMIC DNA]</scope>
    <source>
        <strain evidence="1 2">7171</strain>
    </source>
</reference>
<proteinExistence type="predicted"/>
<protein>
    <submittedName>
        <fullName evidence="1">Uncharacterized protein</fullName>
    </submittedName>
</protein>
<gene>
    <name evidence="1" type="ORF">FIPPAONL_01642</name>
</gene>
<keyword evidence="2" id="KW-1185">Reference proteome</keyword>
<sequence length="52" mass="6045">MEEKDKEKQPSIKMTANGIKYDSKFHHVVISKNGKIKVEPKLAKFNKKESKE</sequence>
<dbReference type="Proteomes" id="UP000316012">
    <property type="component" value="Unassembled WGS sequence"/>
</dbReference>
<dbReference type="EMBL" id="SRMD01000091">
    <property type="protein sequence ID" value="TQW14690.1"/>
    <property type="molecule type" value="Genomic_DNA"/>
</dbReference>
<organism evidence="1 2">
    <name type="scientific">Lactobacillus gasseri</name>
    <dbReference type="NCBI Taxonomy" id="1596"/>
    <lineage>
        <taxon>Bacteria</taxon>
        <taxon>Bacillati</taxon>
        <taxon>Bacillota</taxon>
        <taxon>Bacilli</taxon>
        <taxon>Lactobacillales</taxon>
        <taxon>Lactobacillaceae</taxon>
        <taxon>Lactobacillus</taxon>
    </lineage>
</organism>
<dbReference type="RefSeq" id="WP_155761826.1">
    <property type="nucleotide sequence ID" value="NZ_CP118032.1"/>
</dbReference>
<evidence type="ECO:0000313" key="2">
    <source>
        <dbReference type="Proteomes" id="UP000316012"/>
    </source>
</evidence>
<name>A0ABY3BC62_LACGS</name>
<comment type="caution">
    <text evidence="1">The sequence shown here is derived from an EMBL/GenBank/DDBJ whole genome shotgun (WGS) entry which is preliminary data.</text>
</comment>